<dbReference type="EMBL" id="FNXY01000005">
    <property type="protein sequence ID" value="SEJ21455.1"/>
    <property type="molecule type" value="Genomic_DNA"/>
</dbReference>
<reference evidence="2 3" key="1">
    <citation type="submission" date="2016-10" db="EMBL/GenBank/DDBJ databases">
        <authorList>
            <person name="de Groot N.N."/>
        </authorList>
    </citation>
    <scope>NUCLEOTIDE SEQUENCE [LARGE SCALE GENOMIC DNA]</scope>
    <source>
        <strain evidence="2 3">DSM 19938</strain>
    </source>
</reference>
<evidence type="ECO:0000313" key="2">
    <source>
        <dbReference type="EMBL" id="SEJ21455.1"/>
    </source>
</evidence>
<keyword evidence="1" id="KW-0812">Transmembrane</keyword>
<organism evidence="2 3">
    <name type="scientific">Dyadobacter koreensis</name>
    <dbReference type="NCBI Taxonomy" id="408657"/>
    <lineage>
        <taxon>Bacteria</taxon>
        <taxon>Pseudomonadati</taxon>
        <taxon>Bacteroidota</taxon>
        <taxon>Cytophagia</taxon>
        <taxon>Cytophagales</taxon>
        <taxon>Spirosomataceae</taxon>
        <taxon>Dyadobacter</taxon>
    </lineage>
</organism>
<keyword evidence="3" id="KW-1185">Reference proteome</keyword>
<protein>
    <submittedName>
        <fullName evidence="2">Uncharacterized protein</fullName>
    </submittedName>
</protein>
<dbReference type="Proteomes" id="UP000199532">
    <property type="component" value="Unassembled WGS sequence"/>
</dbReference>
<gene>
    <name evidence="2" type="ORF">SAMN04487995_3811</name>
</gene>
<accession>A0A1H6XA72</accession>
<feature type="transmembrane region" description="Helical" evidence="1">
    <location>
        <begin position="76"/>
        <end position="93"/>
    </location>
</feature>
<keyword evidence="1" id="KW-0472">Membrane</keyword>
<dbReference type="AlphaFoldDB" id="A0A1H6XA72"/>
<evidence type="ECO:0000256" key="1">
    <source>
        <dbReference type="SAM" id="Phobius"/>
    </source>
</evidence>
<sequence>MDGLSVLIEGPFNFLGVTPDINHICTISVYVIFKIGHRFMKTYMTVLRAILMLISISSLALGVLFSYQHWDGSDNLLWIGLLLFMIMVGDHYFNKRVHIRRKEDLSDRD</sequence>
<name>A0A1H6XA72_9BACT</name>
<feature type="transmembrane region" description="Helical" evidence="1">
    <location>
        <begin position="45"/>
        <end position="70"/>
    </location>
</feature>
<evidence type="ECO:0000313" key="3">
    <source>
        <dbReference type="Proteomes" id="UP000199532"/>
    </source>
</evidence>
<proteinExistence type="predicted"/>
<feature type="transmembrane region" description="Helical" evidence="1">
    <location>
        <begin position="12"/>
        <end position="33"/>
    </location>
</feature>
<keyword evidence="1" id="KW-1133">Transmembrane helix</keyword>